<evidence type="ECO:0000256" key="2">
    <source>
        <dbReference type="ARBA" id="ARBA00022603"/>
    </source>
</evidence>
<dbReference type="GO" id="GO:0000049">
    <property type="term" value="F:tRNA binding"/>
    <property type="evidence" value="ECO:0007669"/>
    <property type="project" value="UniProtKB-UniRule"/>
</dbReference>
<comment type="caution">
    <text evidence="10">The sequence shown here is derived from an EMBL/GenBank/DDBJ whole genome shotgun (WGS) entry which is preliminary data.</text>
</comment>
<keyword evidence="6 9" id="KW-0694">RNA-binding</keyword>
<dbReference type="Proteomes" id="UP000287651">
    <property type="component" value="Unassembled WGS sequence"/>
</dbReference>
<dbReference type="PANTHER" id="PTHR10631:SF3">
    <property type="entry name" value="TRNA (GUANINE(26)-N(2))-DIMETHYLTRANSFERASE"/>
    <property type="match status" value="1"/>
</dbReference>
<proteinExistence type="inferred from homology"/>
<keyword evidence="3 9" id="KW-0808">Transferase</keyword>
<evidence type="ECO:0000256" key="3">
    <source>
        <dbReference type="ARBA" id="ARBA00022679"/>
    </source>
</evidence>
<evidence type="ECO:0000256" key="4">
    <source>
        <dbReference type="ARBA" id="ARBA00022691"/>
    </source>
</evidence>
<dbReference type="EC" id="2.1.1.216" evidence="7"/>
<keyword evidence="1 9" id="KW-0820">tRNA-binding</keyword>
<evidence type="ECO:0000256" key="5">
    <source>
        <dbReference type="ARBA" id="ARBA00022694"/>
    </source>
</evidence>
<dbReference type="SUPFAM" id="SSF53335">
    <property type="entry name" value="S-adenosyl-L-methionine-dependent methyltransferases"/>
    <property type="match status" value="1"/>
</dbReference>
<evidence type="ECO:0000313" key="10">
    <source>
        <dbReference type="EMBL" id="RRT85148.1"/>
    </source>
</evidence>
<dbReference type="GO" id="GO:0005634">
    <property type="term" value="C:nucleus"/>
    <property type="evidence" value="ECO:0007669"/>
    <property type="project" value="TreeGrafter"/>
</dbReference>
<evidence type="ECO:0000313" key="11">
    <source>
        <dbReference type="Proteomes" id="UP000287651"/>
    </source>
</evidence>
<accession>A0A427B9M6</accession>
<evidence type="ECO:0000256" key="7">
    <source>
        <dbReference type="ARBA" id="ARBA00039099"/>
    </source>
</evidence>
<keyword evidence="5 9" id="KW-0819">tRNA processing</keyword>
<dbReference type="Pfam" id="PF02005">
    <property type="entry name" value="TRM"/>
    <property type="match status" value="1"/>
</dbReference>
<dbReference type="PANTHER" id="PTHR10631">
    <property type="entry name" value="N 2 ,N 2 -DIMETHYLGUANOSINE TRNA METHYLTRANSFERASE"/>
    <property type="match status" value="1"/>
</dbReference>
<dbReference type="GO" id="GO:0002940">
    <property type="term" value="P:tRNA N2-guanine methylation"/>
    <property type="evidence" value="ECO:0007669"/>
    <property type="project" value="TreeGrafter"/>
</dbReference>
<dbReference type="InterPro" id="IPR002905">
    <property type="entry name" value="Trm1"/>
</dbReference>
<dbReference type="AlphaFoldDB" id="A0A427B9M6"/>
<sequence length="115" mass="13058">MIDVTDELRKYKIINEGEAEILMHSNNTVFFNKAQVLCLCCLRFDVTEDISKECIKTPFWKDPRELKAPRVLKALAASGLRALRYAREVDGIGQVIALDNDKVLCGDNEEDCHSK</sequence>
<gene>
    <name evidence="10" type="ORF">B296_00002637</name>
</gene>
<evidence type="ECO:0000256" key="6">
    <source>
        <dbReference type="ARBA" id="ARBA00022884"/>
    </source>
</evidence>
<organism evidence="10 11">
    <name type="scientific">Ensete ventricosum</name>
    <name type="common">Abyssinian banana</name>
    <name type="synonym">Musa ensete</name>
    <dbReference type="NCBI Taxonomy" id="4639"/>
    <lineage>
        <taxon>Eukaryota</taxon>
        <taxon>Viridiplantae</taxon>
        <taxon>Streptophyta</taxon>
        <taxon>Embryophyta</taxon>
        <taxon>Tracheophyta</taxon>
        <taxon>Spermatophyta</taxon>
        <taxon>Magnoliopsida</taxon>
        <taxon>Liliopsida</taxon>
        <taxon>Zingiberales</taxon>
        <taxon>Musaceae</taxon>
        <taxon>Ensete</taxon>
    </lineage>
</organism>
<keyword evidence="4 9" id="KW-0949">S-adenosyl-L-methionine</keyword>
<dbReference type="EMBL" id="AMZH03000169">
    <property type="protein sequence ID" value="RRT85148.1"/>
    <property type="molecule type" value="Genomic_DNA"/>
</dbReference>
<dbReference type="Gene3D" id="3.40.50.150">
    <property type="entry name" value="Vaccinia Virus protein VP39"/>
    <property type="match status" value="1"/>
</dbReference>
<dbReference type="GO" id="GO:0160104">
    <property type="term" value="F:tRNA (guanine(26)-N2)-dimethyltransferase activity"/>
    <property type="evidence" value="ECO:0007669"/>
    <property type="project" value="UniProtKB-EC"/>
</dbReference>
<evidence type="ECO:0000256" key="1">
    <source>
        <dbReference type="ARBA" id="ARBA00022555"/>
    </source>
</evidence>
<comment type="similarity">
    <text evidence="9">Belongs to the class I-like SAM-binding methyltransferase superfamily. Trm1 family.</text>
</comment>
<protein>
    <recommendedName>
        <fullName evidence="7">tRNA (guanine(26)-N(2))-dimethyltransferase</fullName>
        <ecNumber evidence="7">2.1.1.216</ecNumber>
    </recommendedName>
</protein>
<evidence type="ECO:0000256" key="8">
    <source>
        <dbReference type="ARBA" id="ARBA00051897"/>
    </source>
</evidence>
<reference evidence="10 11" key="1">
    <citation type="journal article" date="2014" name="Agronomy (Basel)">
        <title>A Draft Genome Sequence for Ensete ventricosum, the Drought-Tolerant Tree Against Hunger.</title>
        <authorList>
            <person name="Harrison J."/>
            <person name="Moore K.A."/>
            <person name="Paszkiewicz K."/>
            <person name="Jones T."/>
            <person name="Grant M."/>
            <person name="Ambacheew D."/>
            <person name="Muzemil S."/>
            <person name="Studholme D.J."/>
        </authorList>
    </citation>
    <scope>NUCLEOTIDE SEQUENCE [LARGE SCALE GENOMIC DNA]</scope>
</reference>
<comment type="catalytic activity">
    <reaction evidence="8">
        <text>guanosine(26) in tRNA + 2 S-adenosyl-L-methionine = N(2)-dimethylguanosine(26) in tRNA + 2 S-adenosyl-L-homocysteine + 2 H(+)</text>
        <dbReference type="Rhea" id="RHEA:43140"/>
        <dbReference type="Rhea" id="RHEA-COMP:10359"/>
        <dbReference type="Rhea" id="RHEA-COMP:10360"/>
        <dbReference type="ChEBI" id="CHEBI:15378"/>
        <dbReference type="ChEBI" id="CHEBI:57856"/>
        <dbReference type="ChEBI" id="CHEBI:59789"/>
        <dbReference type="ChEBI" id="CHEBI:74269"/>
        <dbReference type="ChEBI" id="CHEBI:74513"/>
        <dbReference type="EC" id="2.1.1.216"/>
    </reaction>
</comment>
<evidence type="ECO:0000256" key="9">
    <source>
        <dbReference type="PROSITE-ProRule" id="PRU00958"/>
    </source>
</evidence>
<keyword evidence="2 9" id="KW-0489">Methyltransferase</keyword>
<name>A0A427B9M6_ENSVE</name>
<dbReference type="PROSITE" id="PS51626">
    <property type="entry name" value="SAM_MT_TRM1"/>
    <property type="match status" value="1"/>
</dbReference>
<dbReference type="InterPro" id="IPR029063">
    <property type="entry name" value="SAM-dependent_MTases_sf"/>
</dbReference>